<protein>
    <submittedName>
        <fullName evidence="2">Uncharacterized protein</fullName>
    </submittedName>
</protein>
<organism evidence="2 3">
    <name type="scientific">Collybia nuda</name>
    <dbReference type="NCBI Taxonomy" id="64659"/>
    <lineage>
        <taxon>Eukaryota</taxon>
        <taxon>Fungi</taxon>
        <taxon>Dikarya</taxon>
        <taxon>Basidiomycota</taxon>
        <taxon>Agaricomycotina</taxon>
        <taxon>Agaricomycetes</taxon>
        <taxon>Agaricomycetidae</taxon>
        <taxon>Agaricales</taxon>
        <taxon>Tricholomatineae</taxon>
        <taxon>Clitocybaceae</taxon>
        <taxon>Collybia</taxon>
    </lineage>
</organism>
<accession>A0A9P5XYY1</accession>
<keyword evidence="3" id="KW-1185">Reference proteome</keyword>
<keyword evidence="1" id="KW-0812">Transmembrane</keyword>
<keyword evidence="1" id="KW-0472">Membrane</keyword>
<dbReference type="AlphaFoldDB" id="A0A9P5XYY1"/>
<reference evidence="2" key="1">
    <citation type="submission" date="2020-11" db="EMBL/GenBank/DDBJ databases">
        <authorList>
            <consortium name="DOE Joint Genome Institute"/>
            <person name="Ahrendt S."/>
            <person name="Riley R."/>
            <person name="Andreopoulos W."/>
            <person name="Labutti K."/>
            <person name="Pangilinan J."/>
            <person name="Ruiz-Duenas F.J."/>
            <person name="Barrasa J.M."/>
            <person name="Sanchez-Garcia M."/>
            <person name="Camarero S."/>
            <person name="Miyauchi S."/>
            <person name="Serrano A."/>
            <person name="Linde D."/>
            <person name="Babiker R."/>
            <person name="Drula E."/>
            <person name="Ayuso-Fernandez I."/>
            <person name="Pacheco R."/>
            <person name="Padilla G."/>
            <person name="Ferreira P."/>
            <person name="Barriuso J."/>
            <person name="Kellner H."/>
            <person name="Castanera R."/>
            <person name="Alfaro M."/>
            <person name="Ramirez L."/>
            <person name="Pisabarro A.G."/>
            <person name="Kuo A."/>
            <person name="Tritt A."/>
            <person name="Lipzen A."/>
            <person name="He G."/>
            <person name="Yan M."/>
            <person name="Ng V."/>
            <person name="Cullen D."/>
            <person name="Martin F."/>
            <person name="Rosso M.-N."/>
            <person name="Henrissat B."/>
            <person name="Hibbett D."/>
            <person name="Martinez A.T."/>
            <person name="Grigoriev I.V."/>
        </authorList>
    </citation>
    <scope>NUCLEOTIDE SEQUENCE</scope>
    <source>
        <strain evidence="2">CBS 247.69</strain>
    </source>
</reference>
<gene>
    <name evidence="2" type="ORF">BDZ94DRAFT_1121376</name>
</gene>
<evidence type="ECO:0000256" key="1">
    <source>
        <dbReference type="SAM" id="Phobius"/>
    </source>
</evidence>
<comment type="caution">
    <text evidence="2">The sequence shown here is derived from an EMBL/GenBank/DDBJ whole genome shotgun (WGS) entry which is preliminary data.</text>
</comment>
<feature type="transmembrane region" description="Helical" evidence="1">
    <location>
        <begin position="6"/>
        <end position="27"/>
    </location>
</feature>
<sequence>PDVSGIGVRAAIYTQNFISFIPAFYAISDGKVTIDELDTIEVQSSTILITALAILISAIVEGLTNKLSNFHAAIILNLSWMNNTNLFIYFLLYVHHTAANSGDAAWKWQFWWNTMWELVG</sequence>
<proteinExistence type="predicted"/>
<evidence type="ECO:0000313" key="2">
    <source>
        <dbReference type="EMBL" id="KAF9459283.1"/>
    </source>
</evidence>
<dbReference type="OrthoDB" id="3351993at2759"/>
<dbReference type="EMBL" id="MU150319">
    <property type="protein sequence ID" value="KAF9459283.1"/>
    <property type="molecule type" value="Genomic_DNA"/>
</dbReference>
<feature type="non-terminal residue" evidence="2">
    <location>
        <position position="1"/>
    </location>
</feature>
<dbReference type="Proteomes" id="UP000807353">
    <property type="component" value="Unassembled WGS sequence"/>
</dbReference>
<feature type="transmembrane region" description="Helical" evidence="1">
    <location>
        <begin position="39"/>
        <end position="60"/>
    </location>
</feature>
<evidence type="ECO:0000313" key="3">
    <source>
        <dbReference type="Proteomes" id="UP000807353"/>
    </source>
</evidence>
<name>A0A9P5XYY1_9AGAR</name>
<feature type="transmembrane region" description="Helical" evidence="1">
    <location>
        <begin position="72"/>
        <end position="92"/>
    </location>
</feature>
<feature type="non-terminal residue" evidence="2">
    <location>
        <position position="120"/>
    </location>
</feature>
<keyword evidence="1" id="KW-1133">Transmembrane helix</keyword>